<sequence length="46" mass="5060">MRPSDVQTAVKMHECFKCGARVEDAAPGRCEECGGELLHLGRSRDL</sequence>
<dbReference type="AlphaFoldDB" id="A0A4U5JAS7"/>
<reference evidence="2 3" key="1">
    <citation type="submission" date="2019-04" db="EMBL/GenBank/DDBJ databases">
        <title>Natronomonas sp. F20-122 a newhaloarchaeon isolated from a saline saltern of Isla Bacuta, Huelva, Spain.</title>
        <authorList>
            <person name="Duran-Viseras A."/>
            <person name="Sanchez-Porro C."/>
            <person name="Ventosa A."/>
        </authorList>
    </citation>
    <scope>NUCLEOTIDE SEQUENCE [LARGE SCALE GENOMIC DNA]</scope>
    <source>
        <strain evidence="2 3">F20-122</strain>
    </source>
</reference>
<keyword evidence="3" id="KW-1185">Reference proteome</keyword>
<dbReference type="Pfam" id="PF23455">
    <property type="entry name" value="DUF7129"/>
    <property type="match status" value="1"/>
</dbReference>
<gene>
    <name evidence="2" type="ORF">DM868_07250</name>
</gene>
<comment type="caution">
    <text evidence="2">The sequence shown here is derived from an EMBL/GenBank/DDBJ whole genome shotgun (WGS) entry which is preliminary data.</text>
</comment>
<accession>A0A4U5JAS7</accession>
<feature type="domain" description="DUF7129" evidence="1">
    <location>
        <begin position="11"/>
        <end position="41"/>
    </location>
</feature>
<dbReference type="InterPro" id="IPR055553">
    <property type="entry name" value="DUF7129"/>
</dbReference>
<evidence type="ECO:0000313" key="2">
    <source>
        <dbReference type="EMBL" id="TKR26280.1"/>
    </source>
</evidence>
<protein>
    <submittedName>
        <fullName evidence="2">Rubrerythrin-like domain-containing protein</fullName>
    </submittedName>
</protein>
<evidence type="ECO:0000313" key="3">
    <source>
        <dbReference type="Proteomes" id="UP000308037"/>
    </source>
</evidence>
<name>A0A4U5JAS7_9EURY</name>
<evidence type="ECO:0000259" key="1">
    <source>
        <dbReference type="Pfam" id="PF23455"/>
    </source>
</evidence>
<organism evidence="2 3">
    <name type="scientific">Natronomonas salsuginis</name>
    <dbReference type="NCBI Taxonomy" id="2217661"/>
    <lineage>
        <taxon>Archaea</taxon>
        <taxon>Methanobacteriati</taxon>
        <taxon>Methanobacteriota</taxon>
        <taxon>Stenosarchaea group</taxon>
        <taxon>Halobacteria</taxon>
        <taxon>Halobacteriales</taxon>
        <taxon>Natronomonadaceae</taxon>
        <taxon>Natronomonas</taxon>
    </lineage>
</organism>
<dbReference type="NCBIfam" id="NF033497">
    <property type="entry name" value="rubre_like_arch"/>
    <property type="match status" value="1"/>
</dbReference>
<dbReference type="Proteomes" id="UP000308037">
    <property type="component" value="Unassembled WGS sequence"/>
</dbReference>
<dbReference type="OrthoDB" id="280213at2157"/>
<proteinExistence type="predicted"/>
<dbReference type="EMBL" id="QKNX01000002">
    <property type="protein sequence ID" value="TKR26280.1"/>
    <property type="molecule type" value="Genomic_DNA"/>
</dbReference>